<accession>A0A5B0DB98</accession>
<reference evidence="1 2" key="1">
    <citation type="submission" date="2019-08" db="EMBL/GenBank/DDBJ databases">
        <title>Genome sequence and analysis of Streptococcus cristatus strain S22 isolated from throat swab of children scarlet fever in Hangzhou, China.</title>
        <authorList>
            <person name="Huang Y."/>
            <person name="Xie L."/>
        </authorList>
    </citation>
    <scope>NUCLEOTIDE SEQUENCE [LARGE SCALE GENOMIC DNA]</scope>
    <source>
        <strain evidence="1 2">S22</strain>
    </source>
</reference>
<dbReference type="RefSeq" id="WP_149518666.1">
    <property type="nucleotide sequence ID" value="NZ_VSJJ01000015.1"/>
</dbReference>
<evidence type="ECO:0000313" key="1">
    <source>
        <dbReference type="EMBL" id="KAA0963221.1"/>
    </source>
</evidence>
<sequence>MFVLKQANRKTKPYLMTVSFDSTGIKASFSEEDKAMRFVSRGAAVQVSHALFNAYGQFYPVEMDR</sequence>
<dbReference type="Proteomes" id="UP000323039">
    <property type="component" value="Unassembled WGS sequence"/>
</dbReference>
<dbReference type="AlphaFoldDB" id="A0A5B0DB98"/>
<comment type="caution">
    <text evidence="1">The sequence shown here is derived from an EMBL/GenBank/DDBJ whole genome shotgun (WGS) entry which is preliminary data.</text>
</comment>
<name>A0A5B0DB98_STRCR</name>
<proteinExistence type="predicted"/>
<evidence type="ECO:0000313" key="2">
    <source>
        <dbReference type="Proteomes" id="UP000323039"/>
    </source>
</evidence>
<gene>
    <name evidence="1" type="ORF">FXF62_10335</name>
</gene>
<protein>
    <submittedName>
        <fullName evidence="1">Uncharacterized protein</fullName>
    </submittedName>
</protein>
<organism evidence="1 2">
    <name type="scientific">Streptococcus cristatus</name>
    <dbReference type="NCBI Taxonomy" id="45634"/>
    <lineage>
        <taxon>Bacteria</taxon>
        <taxon>Bacillati</taxon>
        <taxon>Bacillota</taxon>
        <taxon>Bacilli</taxon>
        <taxon>Lactobacillales</taxon>
        <taxon>Streptococcaceae</taxon>
        <taxon>Streptococcus</taxon>
    </lineage>
</organism>
<dbReference type="EMBL" id="VSJJ01000015">
    <property type="protein sequence ID" value="KAA0963221.1"/>
    <property type="molecule type" value="Genomic_DNA"/>
</dbReference>